<evidence type="ECO:0000313" key="2">
    <source>
        <dbReference type="EMBL" id="GFN86175.1"/>
    </source>
</evidence>
<reference evidence="2 3" key="1">
    <citation type="journal article" date="2021" name="Elife">
        <title>Chloroplast acquisition without the gene transfer in kleptoplastic sea slugs, Plakobranchus ocellatus.</title>
        <authorList>
            <person name="Maeda T."/>
            <person name="Takahashi S."/>
            <person name="Yoshida T."/>
            <person name="Shimamura S."/>
            <person name="Takaki Y."/>
            <person name="Nagai Y."/>
            <person name="Toyoda A."/>
            <person name="Suzuki Y."/>
            <person name="Arimoto A."/>
            <person name="Ishii H."/>
            <person name="Satoh N."/>
            <person name="Nishiyama T."/>
            <person name="Hasebe M."/>
            <person name="Maruyama T."/>
            <person name="Minagawa J."/>
            <person name="Obokata J."/>
            <person name="Shigenobu S."/>
        </authorList>
    </citation>
    <scope>NUCLEOTIDE SEQUENCE [LARGE SCALE GENOMIC DNA]</scope>
</reference>
<evidence type="ECO:0000313" key="3">
    <source>
        <dbReference type="Proteomes" id="UP000735302"/>
    </source>
</evidence>
<feature type="chain" id="PRO_5043326954" evidence="1">
    <location>
        <begin position="26"/>
        <end position="699"/>
    </location>
</feature>
<feature type="signal peptide" evidence="1">
    <location>
        <begin position="1"/>
        <end position="25"/>
    </location>
</feature>
<dbReference type="InterPro" id="IPR051057">
    <property type="entry name" value="PI-PLC_domain"/>
</dbReference>
<dbReference type="SUPFAM" id="SSF51695">
    <property type="entry name" value="PLC-like phosphodiesterases"/>
    <property type="match status" value="1"/>
</dbReference>
<dbReference type="PANTHER" id="PTHR13593:SF140">
    <property type="entry name" value="PLC-LIKE PHOSPHODIESTERASE"/>
    <property type="match status" value="1"/>
</dbReference>
<dbReference type="CDD" id="cd08557">
    <property type="entry name" value="PI-PLCc_bacteria_like"/>
    <property type="match status" value="1"/>
</dbReference>
<dbReference type="SUPFAM" id="SSF50923">
    <property type="entry name" value="Hemopexin-like domain"/>
    <property type="match status" value="3"/>
</dbReference>
<dbReference type="PROSITE" id="PS51257">
    <property type="entry name" value="PROKAR_LIPOPROTEIN"/>
    <property type="match status" value="1"/>
</dbReference>
<keyword evidence="2" id="KW-0645">Protease</keyword>
<dbReference type="InterPro" id="IPR036375">
    <property type="entry name" value="Hemopexin-like_dom_sf"/>
</dbReference>
<keyword evidence="2" id="KW-0482">Metalloprotease</keyword>
<dbReference type="EMBL" id="BLXT01001502">
    <property type="protein sequence ID" value="GFN86175.1"/>
    <property type="molecule type" value="Genomic_DNA"/>
</dbReference>
<dbReference type="InterPro" id="IPR017946">
    <property type="entry name" value="PLC-like_Pdiesterase_TIM-brl"/>
</dbReference>
<dbReference type="GO" id="GO:0006629">
    <property type="term" value="P:lipid metabolic process"/>
    <property type="evidence" value="ECO:0007669"/>
    <property type="project" value="InterPro"/>
</dbReference>
<comment type="caution">
    <text evidence="2">The sequence shown here is derived from an EMBL/GenBank/DDBJ whole genome shotgun (WGS) entry which is preliminary data.</text>
</comment>
<gene>
    <name evidence="2" type="ORF">PoB_001268100</name>
</gene>
<name>A0AAV3YS33_9GAST</name>
<keyword evidence="2" id="KW-0378">Hydrolase</keyword>
<dbReference type="Gene3D" id="2.110.10.10">
    <property type="entry name" value="Hemopexin-like domain"/>
    <property type="match status" value="2"/>
</dbReference>
<evidence type="ECO:0000256" key="1">
    <source>
        <dbReference type="SAM" id="SignalP"/>
    </source>
</evidence>
<protein>
    <submittedName>
        <fullName evidence="2">Matrix metalloproteinase-14</fullName>
    </submittedName>
</protein>
<organism evidence="2 3">
    <name type="scientific">Plakobranchus ocellatus</name>
    <dbReference type="NCBI Taxonomy" id="259542"/>
    <lineage>
        <taxon>Eukaryota</taxon>
        <taxon>Metazoa</taxon>
        <taxon>Spiralia</taxon>
        <taxon>Lophotrochozoa</taxon>
        <taxon>Mollusca</taxon>
        <taxon>Gastropoda</taxon>
        <taxon>Heterobranchia</taxon>
        <taxon>Euthyneura</taxon>
        <taxon>Panpulmonata</taxon>
        <taxon>Sacoglossa</taxon>
        <taxon>Placobranchoidea</taxon>
        <taxon>Plakobranchidae</taxon>
        <taxon>Plakobranchus</taxon>
    </lineage>
</organism>
<keyword evidence="1" id="KW-0732">Signal</keyword>
<dbReference type="Pfam" id="PF26146">
    <property type="entry name" value="PI-PLC_X"/>
    <property type="match status" value="1"/>
</dbReference>
<dbReference type="GO" id="GO:0008237">
    <property type="term" value="F:metallopeptidase activity"/>
    <property type="evidence" value="ECO:0007669"/>
    <property type="project" value="UniProtKB-KW"/>
</dbReference>
<accession>A0AAV3YS33</accession>
<sequence length="699" mass="79164">MRCKHSLIFYLTIVLVLSVISCASSTRLEENCKKIEAAFRLSNDGATYFLNGEEYIEYSLYRESEAKVGPLTELGLHDFVYSSSAAFTLNDGSVVFLKGLQYFIYSSFDGCLYHQSEGIYFGGLPNPPNAALNWAGDIFVFEGCNVWKLSNDTATFHQEGTLADRGLPCDLDAAVEWESEKAIFLKGSQFWIFDGEMRGPYHTDNLNICSWYICGEATWMTERNRGSLCCNGDPRLCDLRLNQVTLPGLHNAGSGFDGGFGFLNCWVRNHARTILEQMQIGIRHLDIDTSFSHCGVLGSNHASFCGGSICRILKQVRTFLSQNPHEIVTLNFNHEMVDPEIVIPALTRQLKNQLRPMLNNRYRMSGEQQWPRLRQAVRSNKRVFVFYATPFINTQPFESRFYRRNKWIHTERWLASTWRPFSVTDNNCSEIVRLTQARCRVKQYHKLIEVSIVPQTAGSCISTLAGLCKHHLHDALRACQPYRFSHNASPNVLLVDYPEVNAQVTTSVFHAVYHQNVRNILQHRPGSCRVKIDAAVRKPHSTDQVLFFVRSTIIIYSFTQNVQINEITIPGVSSVDAAYIQGDNIVLTKGCETLLLNGSSLEPLTHHWSDIAPCDSTYDGADVWNFTLHIFKGCHLKVQNQPPENLTVYGLPCDVDAAFTFGTKTFVFKENNFWVRTSEDTTFIPGGYSLDWTIDAVVC</sequence>
<keyword evidence="3" id="KW-1185">Reference proteome</keyword>
<dbReference type="SMART" id="SM00120">
    <property type="entry name" value="HX"/>
    <property type="match status" value="4"/>
</dbReference>
<dbReference type="InterPro" id="IPR018487">
    <property type="entry name" value="Hemopexin-like_repeat"/>
</dbReference>
<proteinExistence type="predicted"/>
<dbReference type="AlphaFoldDB" id="A0AAV3YS33"/>
<dbReference type="Pfam" id="PF00045">
    <property type="entry name" value="Hemopexin"/>
    <property type="match status" value="1"/>
</dbReference>
<dbReference type="GO" id="GO:0008081">
    <property type="term" value="F:phosphoric diester hydrolase activity"/>
    <property type="evidence" value="ECO:0007669"/>
    <property type="project" value="InterPro"/>
</dbReference>
<dbReference type="Gene3D" id="3.20.20.190">
    <property type="entry name" value="Phosphatidylinositol (PI) phosphodiesterase"/>
    <property type="match status" value="1"/>
</dbReference>
<dbReference type="Proteomes" id="UP000735302">
    <property type="component" value="Unassembled WGS sequence"/>
</dbReference>
<dbReference type="PANTHER" id="PTHR13593">
    <property type="match status" value="1"/>
</dbReference>